<dbReference type="EMBL" id="BDSP01000257">
    <property type="protein sequence ID" value="GAX27471.1"/>
    <property type="molecule type" value="Genomic_DNA"/>
</dbReference>
<comment type="caution">
    <text evidence="2">The sequence shown here is derived from an EMBL/GenBank/DDBJ whole genome shotgun (WGS) entry which is preliminary data.</text>
</comment>
<evidence type="ECO:0000313" key="2">
    <source>
        <dbReference type="EMBL" id="GAX27471.1"/>
    </source>
</evidence>
<evidence type="ECO:0000256" key="1">
    <source>
        <dbReference type="ARBA" id="ARBA00022790"/>
    </source>
</evidence>
<organism evidence="2 3">
    <name type="scientific">Fistulifera solaris</name>
    <name type="common">Oleaginous diatom</name>
    <dbReference type="NCBI Taxonomy" id="1519565"/>
    <lineage>
        <taxon>Eukaryota</taxon>
        <taxon>Sar</taxon>
        <taxon>Stramenopiles</taxon>
        <taxon>Ochrophyta</taxon>
        <taxon>Bacillariophyta</taxon>
        <taxon>Bacillariophyceae</taxon>
        <taxon>Bacillariophycidae</taxon>
        <taxon>Naviculales</taxon>
        <taxon>Naviculaceae</taxon>
        <taxon>Fistulifera</taxon>
    </lineage>
</organism>
<protein>
    <submittedName>
        <fullName evidence="2">COP9 signalosome complex subunit 7</fullName>
    </submittedName>
</protein>
<keyword evidence="1" id="KW-0736">Signalosome</keyword>
<gene>
    <name evidence="2" type="ORF">FisN_23Hh064</name>
</gene>
<dbReference type="AlphaFoldDB" id="A0A1Z5KN85"/>
<dbReference type="PANTHER" id="PTHR15350:SF5">
    <property type="entry name" value="COP9 SIGNALOSOME COMPLEX SUBUNIT 7"/>
    <property type="match status" value="1"/>
</dbReference>
<proteinExistence type="predicted"/>
<sequence length="252" mass="28114">MVSPIERETNPSTLIQPFLEAAKGAPEASVRAIVTKVLSHSDLFAGYNELLQVIANPSNDIRNTLRLFSYGVWKDYVQNQAQLLPLNDSQAYKLKQLTVLSLLPHSKVSLPYSTVREALEMEDVEPILISLLYVGAIGGQLCQKTQALYWTECRLSRDVPDVKSLLEQVRYWRTMTGKAQEALAQQANYTENVKEHDKQYWKQYELSTSMTSADALLEVAASGLAGHGAVSLRRQKRSRGGLTNSGSSHFQV</sequence>
<dbReference type="GO" id="GO:0008180">
    <property type="term" value="C:COP9 signalosome"/>
    <property type="evidence" value="ECO:0007669"/>
    <property type="project" value="UniProtKB-KW"/>
</dbReference>
<dbReference type="OrthoDB" id="46999at2759"/>
<dbReference type="PANTHER" id="PTHR15350">
    <property type="entry name" value="COP9 SIGNALOSOME COMPLEX SUBUNIT 7/DENDRITIC CELL PROTEIN GA17"/>
    <property type="match status" value="1"/>
</dbReference>
<dbReference type="InParanoid" id="A0A1Z5KN85"/>
<keyword evidence="3" id="KW-1185">Reference proteome</keyword>
<dbReference type="InterPro" id="IPR045237">
    <property type="entry name" value="COPS7/eIF3m"/>
</dbReference>
<name>A0A1Z5KN85_FISSO</name>
<dbReference type="Proteomes" id="UP000198406">
    <property type="component" value="Unassembled WGS sequence"/>
</dbReference>
<accession>A0A1Z5KN85</accession>
<evidence type="ECO:0000313" key="3">
    <source>
        <dbReference type="Proteomes" id="UP000198406"/>
    </source>
</evidence>
<reference evidence="2 3" key="1">
    <citation type="journal article" date="2015" name="Plant Cell">
        <title>Oil accumulation by the oleaginous diatom Fistulifera solaris as revealed by the genome and transcriptome.</title>
        <authorList>
            <person name="Tanaka T."/>
            <person name="Maeda Y."/>
            <person name="Veluchamy A."/>
            <person name="Tanaka M."/>
            <person name="Abida H."/>
            <person name="Marechal E."/>
            <person name="Bowler C."/>
            <person name="Muto M."/>
            <person name="Sunaga Y."/>
            <person name="Tanaka M."/>
            <person name="Yoshino T."/>
            <person name="Taniguchi T."/>
            <person name="Fukuda Y."/>
            <person name="Nemoto M."/>
            <person name="Matsumoto M."/>
            <person name="Wong P.S."/>
            <person name="Aburatani S."/>
            <person name="Fujibuchi W."/>
        </authorList>
    </citation>
    <scope>NUCLEOTIDE SEQUENCE [LARGE SCALE GENOMIC DNA]</scope>
    <source>
        <strain evidence="2 3">JPCC DA0580</strain>
    </source>
</reference>